<dbReference type="KEGG" id="tmb:Thimo_2250"/>
<evidence type="ECO:0000313" key="1">
    <source>
        <dbReference type="EMBL" id="AGA90996.1"/>
    </source>
</evidence>
<dbReference type="EMBL" id="CP003051">
    <property type="protein sequence ID" value="AGA90996.1"/>
    <property type="molecule type" value="Genomic_DNA"/>
</dbReference>
<dbReference type="RefSeq" id="WP_015281132.1">
    <property type="nucleotide sequence ID" value="NC_019940.1"/>
</dbReference>
<accession>L0GYI3</accession>
<name>L0GYI3_9GAMM</name>
<reference evidence="1 2" key="1">
    <citation type="submission" date="2011-09" db="EMBL/GenBank/DDBJ databases">
        <title>Complete sequence of chromosome of Thioflavicoccus mobilis 8321.</title>
        <authorList>
            <consortium name="US DOE Joint Genome Institute"/>
            <person name="Lucas S."/>
            <person name="Han J."/>
            <person name="Lapidus A."/>
            <person name="Cheng J.-F."/>
            <person name="Goodwin L."/>
            <person name="Pitluck S."/>
            <person name="Peters L."/>
            <person name="Ovchinnikova G."/>
            <person name="Lu M."/>
            <person name="Detter J.C."/>
            <person name="Han C."/>
            <person name="Tapia R."/>
            <person name="Land M."/>
            <person name="Hauser L."/>
            <person name="Kyrpides N."/>
            <person name="Ivanova N."/>
            <person name="Pagani I."/>
            <person name="Vogl K."/>
            <person name="Liu Z."/>
            <person name="Imhoff J."/>
            <person name="Thiel V."/>
            <person name="Frigaard N.-U."/>
            <person name="Bryant D."/>
            <person name="Woyke T."/>
        </authorList>
    </citation>
    <scope>NUCLEOTIDE SEQUENCE [LARGE SCALE GENOMIC DNA]</scope>
    <source>
        <strain evidence="1 2">8321</strain>
    </source>
</reference>
<organism evidence="1 2">
    <name type="scientific">Thioflavicoccus mobilis 8321</name>
    <dbReference type="NCBI Taxonomy" id="765912"/>
    <lineage>
        <taxon>Bacteria</taxon>
        <taxon>Pseudomonadati</taxon>
        <taxon>Pseudomonadota</taxon>
        <taxon>Gammaproteobacteria</taxon>
        <taxon>Chromatiales</taxon>
        <taxon>Chromatiaceae</taxon>
        <taxon>Thioflavicoccus</taxon>
    </lineage>
</organism>
<dbReference type="Proteomes" id="UP000010816">
    <property type="component" value="Chromosome"/>
</dbReference>
<keyword evidence="2" id="KW-1185">Reference proteome</keyword>
<gene>
    <name evidence="1" type="ORF">Thimo_2250</name>
</gene>
<proteinExistence type="predicted"/>
<dbReference type="AlphaFoldDB" id="L0GYI3"/>
<evidence type="ECO:0000313" key="2">
    <source>
        <dbReference type="Proteomes" id="UP000010816"/>
    </source>
</evidence>
<sequence>MTTTLWIAVGAIVAALIARQMKVSEFRQSWIDGLRADISKYVTEANKWIDEYLEFNAELDQEIKHELAPSLESKKYSALHVLRRIELRFKPDDSEANALIEDLRNLLNPGKLRPNNEAASWAKLSDLAILQARILLKEEWEVTKNPFRHAWKKFVSRWGSSSWALHGQERLKERWKATKQTFQRLWNNLSGR</sequence>
<protein>
    <submittedName>
        <fullName evidence="1">Uncharacterized protein</fullName>
    </submittedName>
</protein>
<dbReference type="STRING" id="765912.Thimo_2250"/>
<dbReference type="HOGENOM" id="CLU_099738_0_0_6"/>